<protein>
    <submittedName>
        <fullName evidence="1">Inorganic polyphosphate/ATP-NAD kinase</fullName>
    </submittedName>
</protein>
<keyword evidence="1" id="KW-0418">Kinase</keyword>
<dbReference type="PANTHER" id="PTHR20275:SF0">
    <property type="entry name" value="NAD KINASE"/>
    <property type="match status" value="1"/>
</dbReference>
<sequence length="269" mass="30736">MLSFSIIKNDYKATKEVVSHLKEKLESRGWTYNEKLPNYIFIFGGDGTFLKAVSRYKDQIDKVKFVPFKSGGIGFYTNKNRIENLDATIELIEKNKFNINNFELLEIKTKSQKLIAANEIKILNEKTPLYVEIYINDEFLEKFHGTGLVVSTSNGSSGYMKSAGGAVILSRTSQIYQLQELVPVSTNKFRTLNAPLILNNKYVLKLKFEAKSNEIMIIDTVEYPVNDLEIEIKPSKINIKVVTDISNSKNTSKIQILRDIFIKDKEVIE</sequence>
<dbReference type="SUPFAM" id="SSF111331">
    <property type="entry name" value="NAD kinase/diacylglycerol kinase-like"/>
    <property type="match status" value="1"/>
</dbReference>
<dbReference type="GO" id="GO:0019674">
    <property type="term" value="P:NAD+ metabolic process"/>
    <property type="evidence" value="ECO:0007669"/>
    <property type="project" value="InterPro"/>
</dbReference>
<dbReference type="InterPro" id="IPR017438">
    <property type="entry name" value="ATP-NAD_kinase_N"/>
</dbReference>
<dbReference type="AlphaFoldDB" id="A0A0M5KJ23"/>
<dbReference type="InterPro" id="IPR016064">
    <property type="entry name" value="NAD/diacylglycerol_kinase_sf"/>
</dbReference>
<accession>A0A0M5KJ23</accession>
<evidence type="ECO:0000313" key="2">
    <source>
        <dbReference type="Proteomes" id="UP000063919"/>
    </source>
</evidence>
<keyword evidence="1" id="KW-0808">Transferase</keyword>
<dbReference type="OrthoDB" id="9774737at2"/>
<name>A0A0M5KJ23_9MOLU</name>
<reference evidence="1 2" key="1">
    <citation type="journal article" date="2015" name="Genome Announc.">
        <title>Complete Genome Sequence of Spiroplasma cantharicola CC-1T (DSM 21588), a Bacterium Isolated from Soldier Beetle (Cantharis carolinus).</title>
        <authorList>
            <person name="Lo W.S."/>
            <person name="Liu P.Y."/>
            <person name="Kuo C.H."/>
        </authorList>
    </citation>
    <scope>NUCLEOTIDE SEQUENCE [LARGE SCALE GENOMIC DNA]</scope>
    <source>
        <strain evidence="1 2">CC-1</strain>
    </source>
</reference>
<dbReference type="PANTHER" id="PTHR20275">
    <property type="entry name" value="NAD KINASE"/>
    <property type="match status" value="1"/>
</dbReference>
<dbReference type="PATRIC" id="fig|362837.3.peg.222"/>
<dbReference type="Gene3D" id="2.60.200.30">
    <property type="entry name" value="Probable inorganic polyphosphate/atp-NAD kinase, domain 2"/>
    <property type="match status" value="1"/>
</dbReference>
<dbReference type="GO" id="GO:0006741">
    <property type="term" value="P:NADP+ biosynthetic process"/>
    <property type="evidence" value="ECO:0007669"/>
    <property type="project" value="TreeGrafter"/>
</dbReference>
<proteinExistence type="predicted"/>
<dbReference type="Pfam" id="PF20143">
    <property type="entry name" value="NAD_kinase_C"/>
    <property type="match status" value="1"/>
</dbReference>
<dbReference type="InterPro" id="IPR017437">
    <property type="entry name" value="ATP-NAD_kinase_PpnK-typ_C"/>
</dbReference>
<organism evidence="1 2">
    <name type="scientific">Spiroplasma cantharicola</name>
    <dbReference type="NCBI Taxonomy" id="362837"/>
    <lineage>
        <taxon>Bacteria</taxon>
        <taxon>Bacillati</taxon>
        <taxon>Mycoplasmatota</taxon>
        <taxon>Mollicutes</taxon>
        <taxon>Entomoplasmatales</taxon>
        <taxon>Spiroplasmataceae</taxon>
        <taxon>Spiroplasma</taxon>
    </lineage>
</organism>
<evidence type="ECO:0000313" key="1">
    <source>
        <dbReference type="EMBL" id="ALD66131.1"/>
    </source>
</evidence>
<dbReference type="Gene3D" id="3.40.50.10330">
    <property type="entry name" value="Probable inorganic polyphosphate/atp-NAD kinase, domain 1"/>
    <property type="match status" value="1"/>
</dbReference>
<dbReference type="KEGG" id="scj:SCANT_v1c02210"/>
<keyword evidence="2" id="KW-1185">Reference proteome</keyword>
<dbReference type="EMBL" id="CP012622">
    <property type="protein sequence ID" value="ALD66131.1"/>
    <property type="molecule type" value="Genomic_DNA"/>
</dbReference>
<dbReference type="STRING" id="362837.SCANT_v1c02210"/>
<dbReference type="RefSeq" id="WP_053945904.1">
    <property type="nucleotide sequence ID" value="NZ_CP012622.1"/>
</dbReference>
<dbReference type="Proteomes" id="UP000063919">
    <property type="component" value="Chromosome"/>
</dbReference>
<gene>
    <name evidence="1" type="primary">ppnK</name>
    <name evidence="1" type="ORF">SCANT_v1c02210</name>
</gene>
<dbReference type="GO" id="GO:0003951">
    <property type="term" value="F:NAD+ kinase activity"/>
    <property type="evidence" value="ECO:0007669"/>
    <property type="project" value="InterPro"/>
</dbReference>